<name>A0A7K1GM62_9FLAO</name>
<accession>A0A7K1GM62</accession>
<organism evidence="2 3">
    <name type="scientific">Myroides pelagicus</name>
    <dbReference type="NCBI Taxonomy" id="270914"/>
    <lineage>
        <taxon>Bacteria</taxon>
        <taxon>Pseudomonadati</taxon>
        <taxon>Bacteroidota</taxon>
        <taxon>Flavobacteriia</taxon>
        <taxon>Flavobacteriales</taxon>
        <taxon>Flavobacteriaceae</taxon>
        <taxon>Myroides</taxon>
    </lineage>
</organism>
<evidence type="ECO:0000259" key="1">
    <source>
        <dbReference type="Pfam" id="PF14080"/>
    </source>
</evidence>
<dbReference type="OrthoDB" id="277550at2"/>
<reference evidence="2 3" key="1">
    <citation type="journal article" date="2006" name="Int. J. Syst. Evol. Microbiol.">
        <title>Myroides pelagicus sp. nov., isolated from seawater in Thailand.</title>
        <authorList>
            <person name="Yoon J."/>
            <person name="Maneerat S."/>
            <person name="Kawai F."/>
            <person name="Yokota A."/>
        </authorList>
    </citation>
    <scope>NUCLEOTIDE SEQUENCE [LARGE SCALE GENOMIC DNA]</scope>
    <source>
        <strain evidence="2 3">SM1T</strain>
    </source>
</reference>
<protein>
    <submittedName>
        <fullName evidence="2">DUF4261 domain-containing protein</fullName>
    </submittedName>
</protein>
<dbReference type="RefSeq" id="WP_155035822.1">
    <property type="nucleotide sequence ID" value="NZ_JAYMMG010000004.1"/>
</dbReference>
<feature type="domain" description="DUF4261" evidence="1">
    <location>
        <begin position="189"/>
        <end position="266"/>
    </location>
</feature>
<comment type="caution">
    <text evidence="2">The sequence shown here is derived from an EMBL/GenBank/DDBJ whole genome shotgun (WGS) entry which is preliminary data.</text>
</comment>
<dbReference type="AlphaFoldDB" id="A0A7K1GM62"/>
<evidence type="ECO:0000313" key="2">
    <source>
        <dbReference type="EMBL" id="MTH29830.1"/>
    </source>
</evidence>
<evidence type="ECO:0000313" key="3">
    <source>
        <dbReference type="Proteomes" id="UP000488936"/>
    </source>
</evidence>
<sequence>MGTKKLGNSPKMLMFQLLYVEQPNVVVEAVVEQLRKIYPSVEYNEQAKGLIFPEIEIEYENHRGPAQCVIMAGEQYERAALEEAFLQQNWHWNEAAEVEQMCAYSLSVSDFMSRGLEPRVRIVLLQQVLLAFVKVTKPSAIVSIHGEKLIDPVVFEADCQDPNYVALDLVANVRLFNINNPEYKQFLMDTIGLHSLGLSDFQLFFDQKEYIEAVASRLWDYAYYTMQVGDVIDQGHTIEGLEEGSKWDCTKEYSASQPKRTIINIEAKE</sequence>
<gene>
    <name evidence="2" type="ORF">GJV77_07845</name>
</gene>
<dbReference type="Pfam" id="PF14080">
    <property type="entry name" value="DUF4261"/>
    <property type="match status" value="1"/>
</dbReference>
<dbReference type="EMBL" id="WMJY01000014">
    <property type="protein sequence ID" value="MTH29830.1"/>
    <property type="molecule type" value="Genomic_DNA"/>
</dbReference>
<keyword evidence="3" id="KW-1185">Reference proteome</keyword>
<dbReference type="Proteomes" id="UP000488936">
    <property type="component" value="Unassembled WGS sequence"/>
</dbReference>
<dbReference type="InterPro" id="IPR025357">
    <property type="entry name" value="DUF4261"/>
</dbReference>
<proteinExistence type="predicted"/>